<evidence type="ECO:0000259" key="1">
    <source>
        <dbReference type="Pfam" id="PF09918"/>
    </source>
</evidence>
<dbReference type="PANTHER" id="PTHR40101:SF1">
    <property type="entry name" value="4FE-4S DOMAIN-CONTAINING PROTEIN"/>
    <property type="match status" value="1"/>
</dbReference>
<feature type="domain" description="DUF2148" evidence="1">
    <location>
        <begin position="110"/>
        <end position="174"/>
    </location>
</feature>
<dbReference type="PANTHER" id="PTHR40101">
    <property type="entry name" value="CONSERVED PROTEIN"/>
    <property type="match status" value="1"/>
</dbReference>
<name>A0A9D2DEG2_9BACT</name>
<evidence type="ECO:0000313" key="2">
    <source>
        <dbReference type="EMBL" id="HIZ15545.1"/>
    </source>
</evidence>
<dbReference type="AlphaFoldDB" id="A0A9D2DEG2"/>
<accession>A0A9D2DEG2</accession>
<dbReference type="Pfam" id="PF09918">
    <property type="entry name" value="DUF2148"/>
    <property type="match status" value="1"/>
</dbReference>
<gene>
    <name evidence="2" type="ORF">H9816_06510</name>
</gene>
<comment type="caution">
    <text evidence="2">The sequence shown here is derived from an EMBL/GenBank/DDBJ whole genome shotgun (WGS) entry which is preliminary data.</text>
</comment>
<protein>
    <submittedName>
        <fullName evidence="2">Ferredoxin</fullName>
    </submittedName>
</protein>
<sequence length="181" mass="19451">MIREEELREAYVRQVACAMMTAARTAPKGCGADHLEIGVVTREELPALAEAMRRIGERDGKGFFLRDAANVEQSQAVVLIGCRNLTRGLNCGYCGYPTCRERSESGRPTPCAFDVTDLGIAVGSAVATAADLRVDNRVLYSAGVAAREMGLLGDCAIIYAIPLSVAGKDIYFDRKSPSCAR</sequence>
<dbReference type="Proteomes" id="UP000824014">
    <property type="component" value="Unassembled WGS sequence"/>
</dbReference>
<proteinExistence type="predicted"/>
<reference evidence="2" key="1">
    <citation type="journal article" date="2021" name="PeerJ">
        <title>Extensive microbial diversity within the chicken gut microbiome revealed by metagenomics and culture.</title>
        <authorList>
            <person name="Gilroy R."/>
            <person name="Ravi A."/>
            <person name="Getino M."/>
            <person name="Pursley I."/>
            <person name="Horton D.L."/>
            <person name="Alikhan N.F."/>
            <person name="Baker D."/>
            <person name="Gharbi K."/>
            <person name="Hall N."/>
            <person name="Watson M."/>
            <person name="Adriaenssens E.M."/>
            <person name="Foster-Nyarko E."/>
            <person name="Jarju S."/>
            <person name="Secka A."/>
            <person name="Antonio M."/>
            <person name="Oren A."/>
            <person name="Chaudhuri R.R."/>
            <person name="La Ragione R."/>
            <person name="Hildebrand F."/>
            <person name="Pallen M.J."/>
        </authorList>
    </citation>
    <scope>NUCLEOTIDE SEQUENCE</scope>
    <source>
        <strain evidence="2">ChiHjej11B10-19426</strain>
    </source>
</reference>
<evidence type="ECO:0000313" key="3">
    <source>
        <dbReference type="Proteomes" id="UP000824014"/>
    </source>
</evidence>
<reference evidence="2" key="2">
    <citation type="submission" date="2021-04" db="EMBL/GenBank/DDBJ databases">
        <authorList>
            <person name="Gilroy R."/>
        </authorList>
    </citation>
    <scope>NUCLEOTIDE SEQUENCE</scope>
    <source>
        <strain evidence="2">ChiHjej11B10-19426</strain>
    </source>
</reference>
<organism evidence="2 3">
    <name type="scientific">Candidatus Tidjanibacter faecipullorum</name>
    <dbReference type="NCBI Taxonomy" id="2838766"/>
    <lineage>
        <taxon>Bacteria</taxon>
        <taxon>Pseudomonadati</taxon>
        <taxon>Bacteroidota</taxon>
        <taxon>Bacteroidia</taxon>
        <taxon>Bacteroidales</taxon>
        <taxon>Rikenellaceae</taxon>
        <taxon>Tidjanibacter</taxon>
    </lineage>
</organism>
<dbReference type="InterPro" id="IPR019224">
    <property type="entry name" value="DUF2148"/>
</dbReference>
<dbReference type="EMBL" id="DXCC01000021">
    <property type="protein sequence ID" value="HIZ15545.1"/>
    <property type="molecule type" value="Genomic_DNA"/>
</dbReference>